<dbReference type="InterPro" id="IPR036910">
    <property type="entry name" value="HMG_box_dom_sf"/>
</dbReference>
<dbReference type="PROSITE" id="PS50118">
    <property type="entry name" value="HMG_BOX_2"/>
    <property type="match status" value="1"/>
</dbReference>
<dbReference type="CDD" id="cd01389">
    <property type="entry name" value="HMG-box_ROX1-like"/>
    <property type="match status" value="1"/>
</dbReference>
<evidence type="ECO:0000259" key="5">
    <source>
        <dbReference type="PROSITE" id="PS50118"/>
    </source>
</evidence>
<dbReference type="GO" id="GO:0000122">
    <property type="term" value="P:negative regulation of transcription by RNA polymerase II"/>
    <property type="evidence" value="ECO:0007669"/>
    <property type="project" value="TreeGrafter"/>
</dbReference>
<dbReference type="InterPro" id="IPR009071">
    <property type="entry name" value="HMG_box_dom"/>
</dbReference>
<dbReference type="PANTHER" id="PTHR10270:SF161">
    <property type="entry name" value="SEX-DETERMINING REGION Y PROTEIN"/>
    <property type="match status" value="1"/>
</dbReference>
<dbReference type="Gene3D" id="1.10.30.10">
    <property type="entry name" value="High mobility group box domain"/>
    <property type="match status" value="1"/>
</dbReference>
<dbReference type="AlphaFoldDB" id="U3N9X6"/>
<gene>
    <name evidence="6" type="primary">MAT1-1-3</name>
</gene>
<feature type="region of interest" description="Disordered" evidence="4">
    <location>
        <begin position="155"/>
        <end position="185"/>
    </location>
</feature>
<feature type="DNA-binding region" description="HMG box" evidence="3">
    <location>
        <begin position="106"/>
        <end position="174"/>
    </location>
</feature>
<keyword evidence="1 3" id="KW-0238">DNA-binding</keyword>
<keyword evidence="2" id="KW-0804">Transcription</keyword>
<dbReference type="InterPro" id="IPR050140">
    <property type="entry name" value="SRY-related_HMG-box_TF-like"/>
</dbReference>
<evidence type="ECO:0000256" key="4">
    <source>
        <dbReference type="SAM" id="MobiDB-lite"/>
    </source>
</evidence>
<keyword evidence="3" id="KW-0539">Nucleus</keyword>
<feature type="domain" description="HMG box" evidence="5">
    <location>
        <begin position="106"/>
        <end position="174"/>
    </location>
</feature>
<evidence type="ECO:0000256" key="2">
    <source>
        <dbReference type="ARBA" id="ARBA00023163"/>
    </source>
</evidence>
<evidence type="ECO:0000313" key="6">
    <source>
        <dbReference type="EMBL" id="AGW27558.1"/>
    </source>
</evidence>
<dbReference type="PANTHER" id="PTHR10270">
    <property type="entry name" value="SOX TRANSCRIPTION FACTOR"/>
    <property type="match status" value="1"/>
</dbReference>
<dbReference type="EMBL" id="KC437356">
    <property type="protein sequence ID" value="AGW27558.1"/>
    <property type="molecule type" value="Genomic_DNA"/>
</dbReference>
<feature type="compositionally biased region" description="Basic residues" evidence="4">
    <location>
        <begin position="176"/>
        <end position="185"/>
    </location>
</feature>
<dbReference type="GO" id="GO:0000978">
    <property type="term" value="F:RNA polymerase II cis-regulatory region sequence-specific DNA binding"/>
    <property type="evidence" value="ECO:0007669"/>
    <property type="project" value="TreeGrafter"/>
</dbReference>
<organism evidence="6">
    <name type="scientific">Ophiocordyceps sinensis</name>
    <dbReference type="NCBI Taxonomy" id="72228"/>
    <lineage>
        <taxon>Eukaryota</taxon>
        <taxon>Fungi</taxon>
        <taxon>Dikarya</taxon>
        <taxon>Ascomycota</taxon>
        <taxon>Pezizomycotina</taxon>
        <taxon>Sordariomycetes</taxon>
        <taxon>Hypocreomycetidae</taxon>
        <taxon>Hypocreales</taxon>
        <taxon>Ophiocordycipitaceae</taxon>
        <taxon>Ophiocordyceps</taxon>
    </lineage>
</organism>
<evidence type="ECO:0000256" key="1">
    <source>
        <dbReference type="ARBA" id="ARBA00023125"/>
    </source>
</evidence>
<feature type="compositionally biased region" description="Basic and acidic residues" evidence="4">
    <location>
        <begin position="155"/>
        <end position="172"/>
    </location>
</feature>
<name>U3N9X6_9HYPO</name>
<dbReference type="GO" id="GO:0030154">
    <property type="term" value="P:cell differentiation"/>
    <property type="evidence" value="ECO:0007669"/>
    <property type="project" value="TreeGrafter"/>
</dbReference>
<protein>
    <submittedName>
        <fullName evidence="6">MAT1-1-3</fullName>
    </submittedName>
</protein>
<accession>U3N9X6</accession>
<reference evidence="6" key="1">
    <citation type="journal article" date="2013" name="Fungal Biol.">
        <title>Isolation of the MAT1-1 mating type idiomorph and evidence for selfing in the Chinese medicinal fungus Ophiocordyceps sinensis.</title>
        <authorList>
            <person name="Bushley K.E."/>
            <person name="Li Y."/>
            <person name="Wang W.J."/>
            <person name="Wang X.L."/>
            <person name="Jiao L."/>
            <person name="Spatafora J.W."/>
            <person name="Yao Y.J."/>
        </authorList>
    </citation>
    <scope>NUCLEOTIDE SEQUENCE</scope>
    <source>
        <strain evidence="6">CS68-2-1229</strain>
        <tissue evidence="6">Single ascospore</tissue>
    </source>
</reference>
<dbReference type="GO" id="GO:0005634">
    <property type="term" value="C:nucleus"/>
    <property type="evidence" value="ECO:0007669"/>
    <property type="project" value="UniProtKB-UniRule"/>
</dbReference>
<evidence type="ECO:0000256" key="3">
    <source>
        <dbReference type="PROSITE-ProRule" id="PRU00267"/>
    </source>
</evidence>
<dbReference type="SUPFAM" id="SSF47095">
    <property type="entry name" value="HMG-box"/>
    <property type="match status" value="1"/>
</dbReference>
<sequence length="185" mass="21587">MRPRVKMPVQNGVEDTLVTFVASETEGNVHVFLSDTLEMGLVETIAMNFSRRVQQPVKVFHDNWREKYRLCPLLPGVQANNITYGSLCFECDMSEPNVPETKMARIPRPRNKWILYRQYQAAIIRQDLGKITASEMSTMIANMWRQESKAEKAVWKQKAEEEDRLHKEKYPDYKYTTRKSPSKGI</sequence>
<proteinExistence type="predicted"/>
<dbReference type="Pfam" id="PF00505">
    <property type="entry name" value="HMG_box"/>
    <property type="match status" value="1"/>
</dbReference>
<dbReference type="GO" id="GO:0001228">
    <property type="term" value="F:DNA-binding transcription activator activity, RNA polymerase II-specific"/>
    <property type="evidence" value="ECO:0007669"/>
    <property type="project" value="TreeGrafter"/>
</dbReference>
<dbReference type="SMART" id="SM00398">
    <property type="entry name" value="HMG"/>
    <property type="match status" value="1"/>
</dbReference>